<dbReference type="InterPro" id="IPR004761">
    <property type="entry name" value="Spore_GerAB"/>
</dbReference>
<sequence length="366" mass="40563">MIAAKDKITPGQLMILVIQSQIGVSVLFLPSTVESIARNDAWISVILAGGVTLLLITIMWALSRRFPAMTLFEYLPLLLGKFLGKIVHVIYAMLFILACSLIAVQFADVVRDWVFSSTPSWIILGLLLVTSLYMAQENIRLIARFFVLTFGVIFVLILIAAYAFRDADILYILPINQAGIPNIFKGMLKAMTSLFGFEILLFSYPYVQGGGKGILKATLFANLFSTLLYTFLVFTCLIVFSPEELKIIPQPVLYMVKALTFTVFERADLYILTIWTVVVISTVIAYLFMAAKSVSALFGKKRHKGTAPFVSIVIFIIALIPHNQDTTNILQNLVAIFASVSLAALPLILLCISVFLNIKGKEQAEV</sequence>
<dbReference type="RefSeq" id="WP_232188137.1">
    <property type="nucleotide sequence ID" value="NZ_JAIOAP010000015.1"/>
</dbReference>
<feature type="transmembrane region" description="Helical" evidence="8">
    <location>
        <begin position="12"/>
        <end position="29"/>
    </location>
</feature>
<dbReference type="Proteomes" id="UP001493487">
    <property type="component" value="Unassembled WGS sequence"/>
</dbReference>
<feature type="transmembrane region" description="Helical" evidence="8">
    <location>
        <begin position="219"/>
        <end position="240"/>
    </location>
</feature>
<evidence type="ECO:0000256" key="7">
    <source>
        <dbReference type="ARBA" id="ARBA00023136"/>
    </source>
</evidence>
<evidence type="ECO:0000256" key="4">
    <source>
        <dbReference type="ARBA" id="ARBA00022544"/>
    </source>
</evidence>
<dbReference type="PANTHER" id="PTHR34975:SF2">
    <property type="entry name" value="SPORE GERMINATION PROTEIN A2"/>
    <property type="match status" value="1"/>
</dbReference>
<keyword evidence="3" id="KW-0813">Transport</keyword>
<dbReference type="Pfam" id="PF03845">
    <property type="entry name" value="Spore_permease"/>
    <property type="match status" value="1"/>
</dbReference>
<feature type="transmembrane region" description="Helical" evidence="8">
    <location>
        <begin position="303"/>
        <end position="321"/>
    </location>
</feature>
<evidence type="ECO:0000256" key="1">
    <source>
        <dbReference type="ARBA" id="ARBA00004141"/>
    </source>
</evidence>
<dbReference type="EMBL" id="JASKHM010000016">
    <property type="protein sequence ID" value="MEQ4485598.1"/>
    <property type="molecule type" value="Genomic_DNA"/>
</dbReference>
<reference evidence="9 10" key="1">
    <citation type="journal article" date="2023" name="Genome Announc.">
        <title>Pan-Genome Analyses of the Genus Cohnella and Proposal of the Novel Species Cohnella silvisoli sp. nov., Isolated from Forest Soil.</title>
        <authorList>
            <person name="Wang C."/>
            <person name="Mao L."/>
            <person name="Bao G."/>
            <person name="Zhu H."/>
        </authorList>
    </citation>
    <scope>NUCLEOTIDE SEQUENCE [LARGE SCALE GENOMIC DNA]</scope>
    <source>
        <strain evidence="9 10">NL03-T5-1</strain>
    </source>
</reference>
<feature type="transmembrane region" description="Helical" evidence="8">
    <location>
        <begin position="113"/>
        <end position="134"/>
    </location>
</feature>
<proteinExistence type="inferred from homology"/>
<evidence type="ECO:0000256" key="8">
    <source>
        <dbReference type="SAM" id="Phobius"/>
    </source>
</evidence>
<dbReference type="Gene3D" id="1.20.1740.10">
    <property type="entry name" value="Amino acid/polyamine transporter I"/>
    <property type="match status" value="1"/>
</dbReference>
<keyword evidence="6 8" id="KW-1133">Transmembrane helix</keyword>
<comment type="subcellular location">
    <subcellularLocation>
        <location evidence="1">Membrane</location>
        <topology evidence="1">Multi-pass membrane protein</topology>
    </subcellularLocation>
</comment>
<feature type="transmembrane region" description="Helical" evidence="8">
    <location>
        <begin position="41"/>
        <end position="62"/>
    </location>
</feature>
<feature type="transmembrane region" description="Helical" evidence="8">
    <location>
        <begin position="82"/>
        <end position="107"/>
    </location>
</feature>
<dbReference type="PANTHER" id="PTHR34975">
    <property type="entry name" value="SPORE GERMINATION PROTEIN A2"/>
    <property type="match status" value="1"/>
</dbReference>
<evidence type="ECO:0000313" key="10">
    <source>
        <dbReference type="Proteomes" id="UP001493487"/>
    </source>
</evidence>
<comment type="similarity">
    <text evidence="2">Belongs to the amino acid-polyamine-organocation (APC) superfamily. Spore germination protein (SGP) (TC 2.A.3.9) family.</text>
</comment>
<feature type="transmembrane region" description="Helical" evidence="8">
    <location>
        <begin position="269"/>
        <end position="291"/>
    </location>
</feature>
<name>A0ABV1L005_9BACL</name>
<keyword evidence="7 8" id="KW-0472">Membrane</keyword>
<accession>A0ABV1L005</accession>
<feature type="transmembrane region" description="Helical" evidence="8">
    <location>
        <begin position="141"/>
        <end position="163"/>
    </location>
</feature>
<protein>
    <submittedName>
        <fullName evidence="9">GerAB/ArcD/ProY family transporter</fullName>
    </submittedName>
</protein>
<keyword evidence="4" id="KW-0309">Germination</keyword>
<feature type="transmembrane region" description="Helical" evidence="8">
    <location>
        <begin position="183"/>
        <end position="207"/>
    </location>
</feature>
<gene>
    <name evidence="9" type="ORF">QJS35_24740</name>
</gene>
<evidence type="ECO:0000256" key="3">
    <source>
        <dbReference type="ARBA" id="ARBA00022448"/>
    </source>
</evidence>
<comment type="caution">
    <text evidence="9">The sequence shown here is derived from an EMBL/GenBank/DDBJ whole genome shotgun (WGS) entry which is preliminary data.</text>
</comment>
<evidence type="ECO:0000256" key="6">
    <source>
        <dbReference type="ARBA" id="ARBA00022989"/>
    </source>
</evidence>
<organism evidence="9 10">
    <name type="scientific">Cohnella silvisoli</name>
    <dbReference type="NCBI Taxonomy" id="2873699"/>
    <lineage>
        <taxon>Bacteria</taxon>
        <taxon>Bacillati</taxon>
        <taxon>Bacillota</taxon>
        <taxon>Bacilli</taxon>
        <taxon>Bacillales</taxon>
        <taxon>Paenibacillaceae</taxon>
        <taxon>Cohnella</taxon>
    </lineage>
</organism>
<feature type="transmembrane region" description="Helical" evidence="8">
    <location>
        <begin position="333"/>
        <end position="356"/>
    </location>
</feature>
<evidence type="ECO:0000256" key="2">
    <source>
        <dbReference type="ARBA" id="ARBA00007998"/>
    </source>
</evidence>
<keyword evidence="5 8" id="KW-0812">Transmembrane</keyword>
<evidence type="ECO:0000256" key="5">
    <source>
        <dbReference type="ARBA" id="ARBA00022692"/>
    </source>
</evidence>
<evidence type="ECO:0000313" key="9">
    <source>
        <dbReference type="EMBL" id="MEQ4485598.1"/>
    </source>
</evidence>
<dbReference type="NCBIfam" id="TIGR00912">
    <property type="entry name" value="2A0309"/>
    <property type="match status" value="1"/>
</dbReference>
<keyword evidence="10" id="KW-1185">Reference proteome</keyword>